<dbReference type="EMBL" id="BQKM01000004">
    <property type="protein sequence ID" value="GJN52535.1"/>
    <property type="molecule type" value="Genomic_DNA"/>
</dbReference>
<evidence type="ECO:0000313" key="2">
    <source>
        <dbReference type="Proteomes" id="UP001054892"/>
    </source>
</evidence>
<sequence length="211" mass="24154">MKTAIEFTEATSHSEAAKSVLREGFEQFMEKLSQAQLLELARKGNQEKYFDTIRNTIAIKDGEKLSPKMRNQIAYAKGKELALEKVKEAYELLESKTVCQILGITRQALNKRVQLCQVLSYTDASRRKYYPSFQFENNTIIPQIGLLTKTTAISPKSEEEVNVLLGFLAQNMDYSNPGEPENLKPRYMLLADEKAFEIIVRDFKNRLSMGR</sequence>
<name>A0ABQ4VZB6_9PSED</name>
<evidence type="ECO:0000313" key="1">
    <source>
        <dbReference type="EMBL" id="GJN52535.1"/>
    </source>
</evidence>
<proteinExistence type="predicted"/>
<evidence type="ECO:0008006" key="3">
    <source>
        <dbReference type="Google" id="ProtNLM"/>
    </source>
</evidence>
<dbReference type="RefSeq" id="WP_142013288.1">
    <property type="nucleotide sequence ID" value="NZ_BQKM01000004.1"/>
</dbReference>
<gene>
    <name evidence="1" type="ORF">TUM20286_22870</name>
</gene>
<accession>A0ABQ4VZB6</accession>
<reference evidence="1 2" key="1">
    <citation type="submission" date="2021-12" db="EMBL/GenBank/DDBJ databases">
        <title>Characterization of novel class B3 metallo-beta-lactamase from novel Pseudomonas species.</title>
        <authorList>
            <person name="Yamada K."/>
            <person name="Aoki K."/>
            <person name="Ishii Y."/>
        </authorList>
    </citation>
    <scope>NUCLEOTIDE SEQUENCE [LARGE SCALE GENOMIC DNA]</scope>
    <source>
        <strain evidence="1 2">TUM20286</strain>
    </source>
</reference>
<dbReference type="Proteomes" id="UP001054892">
    <property type="component" value="Unassembled WGS sequence"/>
</dbReference>
<organism evidence="1 2">
    <name type="scientific">Pseudomonas tohonis</name>
    <dbReference type="NCBI Taxonomy" id="2725477"/>
    <lineage>
        <taxon>Bacteria</taxon>
        <taxon>Pseudomonadati</taxon>
        <taxon>Pseudomonadota</taxon>
        <taxon>Gammaproteobacteria</taxon>
        <taxon>Pseudomonadales</taxon>
        <taxon>Pseudomonadaceae</taxon>
        <taxon>Pseudomonas</taxon>
    </lineage>
</organism>
<keyword evidence="2" id="KW-1185">Reference proteome</keyword>
<protein>
    <recommendedName>
        <fullName evidence="3">DNA-binding protein</fullName>
    </recommendedName>
</protein>
<comment type="caution">
    <text evidence="1">The sequence shown here is derived from an EMBL/GenBank/DDBJ whole genome shotgun (WGS) entry which is preliminary data.</text>
</comment>